<feature type="region of interest" description="Disordered" evidence="1">
    <location>
        <begin position="37"/>
        <end position="68"/>
    </location>
</feature>
<feature type="compositionally biased region" description="Basic residues" evidence="1">
    <location>
        <begin position="41"/>
        <end position="55"/>
    </location>
</feature>
<dbReference type="EMBL" id="JAPZBO010000001">
    <property type="protein sequence ID" value="KAJ5330720.1"/>
    <property type="molecule type" value="Genomic_DNA"/>
</dbReference>
<evidence type="ECO:0008006" key="4">
    <source>
        <dbReference type="Google" id="ProtNLM"/>
    </source>
</evidence>
<accession>A0A9W9GRN4</accession>
<sequence length="480" mass="54702">MARPPLVEVQDATNEQIRDAMDLARMNPNLSFSDALASTVGKKRARRRPKSKRGNGKPTGFEEYFADGPLTPNEHAEMLEIFNPDLPFANRIEEALRRFQFRRRIEPARLNMFSKYLKYGGVEIGANITSGANNQDLKNMTKDQLMQARAMAKIQKERATLDVDFDVVLRGFMSSYFIRCFKPETEEVIKMATETIKNFYTYLLQRDVCPEYTDNMLQARKTCDLAAKELWLNVQLMREGPGPFNESCSMLFGGAFFQSKAPFPGSELEKSRKEKMEHARDVVRSAIAGAGSFEQASRFQKLVNQKRISAKKVLDIDGFDILSVIQPEAGVLEFYEKFAPMYDAVGRVKAVSFRDPAKPDPDMSPEERREWNHGKAPKYKFEFLVDKALLPLMYPGLKVISGVWELNCGVYYLDEILSIYPTFYTVIANGMMMKWKWPRDLTFEDEKKANGESENAVYWTADVDAPKQTARKGSPSEGDG</sequence>
<keyword evidence="3" id="KW-1185">Reference proteome</keyword>
<evidence type="ECO:0000313" key="2">
    <source>
        <dbReference type="EMBL" id="KAJ5330720.1"/>
    </source>
</evidence>
<evidence type="ECO:0000256" key="1">
    <source>
        <dbReference type="SAM" id="MobiDB-lite"/>
    </source>
</evidence>
<evidence type="ECO:0000313" key="3">
    <source>
        <dbReference type="Proteomes" id="UP001147746"/>
    </source>
</evidence>
<dbReference type="GO" id="GO:0033167">
    <property type="term" value="C:ARC complex"/>
    <property type="evidence" value="ECO:0007669"/>
    <property type="project" value="InterPro"/>
</dbReference>
<dbReference type="InterPro" id="IPR018606">
    <property type="entry name" value="Arb1"/>
</dbReference>
<comment type="caution">
    <text evidence="2">The sequence shown here is derived from an EMBL/GenBank/DDBJ whole genome shotgun (WGS) entry which is preliminary data.</text>
</comment>
<organism evidence="2 3">
    <name type="scientific">Penicillium atrosanguineum</name>
    <dbReference type="NCBI Taxonomy" id="1132637"/>
    <lineage>
        <taxon>Eukaryota</taxon>
        <taxon>Fungi</taxon>
        <taxon>Dikarya</taxon>
        <taxon>Ascomycota</taxon>
        <taxon>Pezizomycotina</taxon>
        <taxon>Eurotiomycetes</taxon>
        <taxon>Eurotiomycetidae</taxon>
        <taxon>Eurotiales</taxon>
        <taxon>Aspergillaceae</taxon>
        <taxon>Penicillium</taxon>
    </lineage>
</organism>
<proteinExistence type="predicted"/>
<reference evidence="2" key="2">
    <citation type="journal article" date="2023" name="IMA Fungus">
        <title>Comparative genomic study of the Penicillium genus elucidates a diverse pangenome and 15 lateral gene transfer events.</title>
        <authorList>
            <person name="Petersen C."/>
            <person name="Sorensen T."/>
            <person name="Nielsen M.R."/>
            <person name="Sondergaard T.E."/>
            <person name="Sorensen J.L."/>
            <person name="Fitzpatrick D.A."/>
            <person name="Frisvad J.C."/>
            <person name="Nielsen K.L."/>
        </authorList>
    </citation>
    <scope>NUCLEOTIDE SEQUENCE</scope>
    <source>
        <strain evidence="2">IBT 21472</strain>
    </source>
</reference>
<dbReference type="Pfam" id="PF09692">
    <property type="entry name" value="Arb1"/>
    <property type="match status" value="1"/>
</dbReference>
<dbReference type="AlphaFoldDB" id="A0A9W9GRN4"/>
<reference evidence="2" key="1">
    <citation type="submission" date="2022-12" db="EMBL/GenBank/DDBJ databases">
        <authorList>
            <person name="Petersen C."/>
        </authorList>
    </citation>
    <scope>NUCLEOTIDE SEQUENCE</scope>
    <source>
        <strain evidence="2">IBT 21472</strain>
    </source>
</reference>
<protein>
    <recommendedName>
        <fullName evidence="4">Argonaute complex, subunit Arb1</fullName>
    </recommendedName>
</protein>
<gene>
    <name evidence="2" type="ORF">N7476_000503</name>
</gene>
<name>A0A9W9GRN4_9EURO</name>
<dbReference type="GO" id="GO:0031047">
    <property type="term" value="P:regulatory ncRNA-mediated gene silencing"/>
    <property type="evidence" value="ECO:0007669"/>
    <property type="project" value="InterPro"/>
</dbReference>
<dbReference type="Proteomes" id="UP001147746">
    <property type="component" value="Unassembled WGS sequence"/>
</dbReference>